<dbReference type="InterPro" id="IPR001611">
    <property type="entry name" value="Leu-rich_rpt"/>
</dbReference>
<keyword evidence="9" id="KW-1015">Disulfide bond</keyword>
<sequence>MLESYGEIIFLSHFMLVYMASVNYDCPMACECDIDDETVNLSCRRTIPDTLPLNTRVVSITDIEYEYLQQSDFNNARWENVTKLYLRGGSVNSVFSDTFWNVSNLTHLQISFPNLKKISVNAFGQLTKLKTLDLSGNFLISFDVVADALRVNEFTNNLDELNLHSLAMFLTPSELKETFFLQLQRFSIKRLDLSQSNFKKLDLIALSYLGSSLEELRMVGVDLASLMSFFYMPLRHTCFQICSFST</sequence>
<dbReference type="PANTHER" id="PTHR46473:SF23">
    <property type="entry name" value="GH08155P"/>
    <property type="match status" value="1"/>
</dbReference>
<proteinExistence type="predicted"/>
<keyword evidence="8" id="KW-0472">Membrane</keyword>
<reference evidence="12 13" key="1">
    <citation type="submission" date="2024-11" db="EMBL/GenBank/DDBJ databases">
        <title>Chromosome-level genome assembly of the freshwater bivalve Anodonta woodiana.</title>
        <authorList>
            <person name="Chen X."/>
        </authorList>
    </citation>
    <scope>NUCLEOTIDE SEQUENCE [LARGE SCALE GENOMIC DNA]</scope>
    <source>
        <strain evidence="12">MN2024</strain>
        <tissue evidence="12">Gills</tissue>
    </source>
</reference>
<evidence type="ECO:0000256" key="3">
    <source>
        <dbReference type="ARBA" id="ARBA00022475"/>
    </source>
</evidence>
<dbReference type="InterPro" id="IPR032675">
    <property type="entry name" value="LRR_dom_sf"/>
</dbReference>
<dbReference type="Proteomes" id="UP001634394">
    <property type="component" value="Unassembled WGS sequence"/>
</dbReference>
<evidence type="ECO:0000256" key="9">
    <source>
        <dbReference type="ARBA" id="ARBA00023157"/>
    </source>
</evidence>
<dbReference type="EMBL" id="JBJQND010000017">
    <property type="protein sequence ID" value="KAL3842831.1"/>
    <property type="molecule type" value="Genomic_DNA"/>
</dbReference>
<keyword evidence="13" id="KW-1185">Reference proteome</keyword>
<dbReference type="Pfam" id="PF13855">
    <property type="entry name" value="LRR_8"/>
    <property type="match status" value="1"/>
</dbReference>
<keyword evidence="7" id="KW-0406">Ion transport</keyword>
<evidence type="ECO:0000256" key="8">
    <source>
        <dbReference type="ARBA" id="ARBA00023136"/>
    </source>
</evidence>
<evidence type="ECO:0000256" key="4">
    <source>
        <dbReference type="ARBA" id="ARBA00022692"/>
    </source>
</evidence>
<feature type="chain" id="PRO_5044884358" description="Toll-like receptor 2" evidence="11">
    <location>
        <begin position="20"/>
        <end position="246"/>
    </location>
</feature>
<evidence type="ECO:0000256" key="5">
    <source>
        <dbReference type="ARBA" id="ARBA00022729"/>
    </source>
</evidence>
<evidence type="ECO:0000256" key="6">
    <source>
        <dbReference type="ARBA" id="ARBA00022989"/>
    </source>
</evidence>
<dbReference type="AlphaFoldDB" id="A0ABD3U1N1"/>
<evidence type="ECO:0000313" key="13">
    <source>
        <dbReference type="Proteomes" id="UP001634394"/>
    </source>
</evidence>
<dbReference type="Gene3D" id="3.80.10.10">
    <property type="entry name" value="Ribonuclease Inhibitor"/>
    <property type="match status" value="1"/>
</dbReference>
<comment type="subcellular location">
    <subcellularLocation>
        <location evidence="1">Cell membrane</location>
        <topology evidence="1">Single-pass membrane protein</topology>
    </subcellularLocation>
</comment>
<keyword evidence="5 11" id="KW-0732">Signal</keyword>
<dbReference type="InterPro" id="IPR051432">
    <property type="entry name" value="KCNMA1_auxiliary"/>
</dbReference>
<keyword evidence="3" id="KW-1003">Cell membrane</keyword>
<evidence type="ECO:0000256" key="10">
    <source>
        <dbReference type="ARBA" id="ARBA00023303"/>
    </source>
</evidence>
<dbReference type="SUPFAM" id="SSF52058">
    <property type="entry name" value="L domain-like"/>
    <property type="match status" value="1"/>
</dbReference>
<name>A0ABD3U1N1_SINWO</name>
<evidence type="ECO:0000256" key="11">
    <source>
        <dbReference type="SAM" id="SignalP"/>
    </source>
</evidence>
<feature type="signal peptide" evidence="11">
    <location>
        <begin position="1"/>
        <end position="19"/>
    </location>
</feature>
<evidence type="ECO:0000256" key="2">
    <source>
        <dbReference type="ARBA" id="ARBA00022448"/>
    </source>
</evidence>
<dbReference type="GO" id="GO:0005886">
    <property type="term" value="C:plasma membrane"/>
    <property type="evidence" value="ECO:0007669"/>
    <property type="project" value="UniProtKB-SubCell"/>
</dbReference>
<dbReference type="GO" id="GO:0034220">
    <property type="term" value="P:monoatomic ion transmembrane transport"/>
    <property type="evidence" value="ECO:0007669"/>
    <property type="project" value="UniProtKB-KW"/>
</dbReference>
<accession>A0ABD3U1N1</accession>
<protein>
    <recommendedName>
        <fullName evidence="14">Toll-like receptor 2</fullName>
    </recommendedName>
</protein>
<evidence type="ECO:0000256" key="7">
    <source>
        <dbReference type="ARBA" id="ARBA00023065"/>
    </source>
</evidence>
<dbReference type="PANTHER" id="PTHR46473">
    <property type="entry name" value="GH08155P"/>
    <property type="match status" value="1"/>
</dbReference>
<evidence type="ECO:0000313" key="12">
    <source>
        <dbReference type="EMBL" id="KAL3842831.1"/>
    </source>
</evidence>
<evidence type="ECO:0000256" key="1">
    <source>
        <dbReference type="ARBA" id="ARBA00004162"/>
    </source>
</evidence>
<keyword evidence="2" id="KW-0813">Transport</keyword>
<comment type="caution">
    <text evidence="12">The sequence shown here is derived from an EMBL/GenBank/DDBJ whole genome shotgun (WGS) entry which is preliminary data.</text>
</comment>
<keyword evidence="4" id="KW-0812">Transmembrane</keyword>
<keyword evidence="6" id="KW-1133">Transmembrane helix</keyword>
<evidence type="ECO:0008006" key="14">
    <source>
        <dbReference type="Google" id="ProtNLM"/>
    </source>
</evidence>
<gene>
    <name evidence="12" type="ORF">ACJMK2_020814</name>
</gene>
<keyword evidence="10" id="KW-0407">Ion channel</keyword>
<organism evidence="12 13">
    <name type="scientific">Sinanodonta woodiana</name>
    <name type="common">Chinese pond mussel</name>
    <name type="synonym">Anodonta woodiana</name>
    <dbReference type="NCBI Taxonomy" id="1069815"/>
    <lineage>
        <taxon>Eukaryota</taxon>
        <taxon>Metazoa</taxon>
        <taxon>Spiralia</taxon>
        <taxon>Lophotrochozoa</taxon>
        <taxon>Mollusca</taxon>
        <taxon>Bivalvia</taxon>
        <taxon>Autobranchia</taxon>
        <taxon>Heteroconchia</taxon>
        <taxon>Palaeoheterodonta</taxon>
        <taxon>Unionida</taxon>
        <taxon>Unionoidea</taxon>
        <taxon>Unionidae</taxon>
        <taxon>Unioninae</taxon>
        <taxon>Sinanodonta</taxon>
    </lineage>
</organism>